<gene>
    <name evidence="1" type="ORF">QFC19_005610</name>
</gene>
<sequence length="1030" mass="116793">MDTRQLLACFSGTLEANQAVRRDSEAQLRSLVHTPGFLDGCLDIISNHSSDISSPVRKAAAVYLKNHIVRKWNVADQAGIAHQDRISVRGRILPTIVAVDHQLKQQLVPVLRTLISKDFPNNWHSLLADTGELLQQVPQNDGDDQSFLKLYTGILAFAEISRKFRWATNKERALELSPILVVFPHLLSIGKSILSSPEAITEVRAEMLKLILKAYKFVTYFDLPDEFQSPESFSAWGELHGLVINAPTPAYVQNYDDQERSLLEFSKAVKWSIANLYRLFTRYASESLSRKFTYTGFQDTFTTSFLPHLISNYLGAIDQWCHHKKWLPRPALFHLLQFLSHAVTQKPSWPMLQPYADTLVSHFVFPLVCPSESDLEMFDSDPLEYIHTNFDVYDEFNTPDIAALGFLASLVLKRKKATLEPTMTYIYTQLSQLQNDGSLDGARKKDGLFRMIGALTHYITARSLPFYPQMEQFVGSMILPSLQSEHEFLRARTLEVVQKFSELEFNDDHLVAQISQGILTNFDSSSLPVQLEAALGIQTFLHLDLFKLSLAQVIVPTMLKLLALLNDIDNDAIPVVMQECVENFAEQLQPFGVELMEKLTAQLLRLVTEIHQASQVDVDDYDGTLDQLDKVMAAVGLLNTVITVLLSFENLYDICIKLEQVFAPVVEFVLVNMVDDFFGEVAELMENSVFLLRAVTPTMWTCFHHLFACFQDGVALMYFEEFIPCLHNFLLYGKEELLKTPDLANQFFKIYTLVFEGDANAIGLNDLAFACEMAQTFILTLQTEAHRFTAHFVSSTIDTYTTVKSASMVGYNKFDVNMHDVVLAALVYDTNNVLQLLHQKGALVLFFQRWFKLIPELRRVFDLKLSLLALIAVISSAETPLIDPILAHAGQALAQIMERMPELIAELEKKRKNFTEGASQFDHADFDDATDDEASDNDNYVEFDGDLDHDTSDYLQFLKLENSKLKHEGYYSDEDDQVTEDPLSTNPLEPINVFEVFKNFASQLLRDMQVAVFGNLTNEQRATLETVVGH</sequence>
<evidence type="ECO:0000313" key="1">
    <source>
        <dbReference type="EMBL" id="KAJ9100258.1"/>
    </source>
</evidence>
<keyword evidence="2" id="KW-1185">Reference proteome</keyword>
<evidence type="ECO:0000313" key="2">
    <source>
        <dbReference type="Proteomes" id="UP001241377"/>
    </source>
</evidence>
<dbReference type="Proteomes" id="UP001241377">
    <property type="component" value="Unassembled WGS sequence"/>
</dbReference>
<accession>A0ACC2VM70</accession>
<name>A0ACC2VM70_9TREE</name>
<reference evidence="1" key="1">
    <citation type="submission" date="2023-04" db="EMBL/GenBank/DDBJ databases">
        <title>Draft Genome sequencing of Naganishia species isolated from polar environments using Oxford Nanopore Technology.</title>
        <authorList>
            <person name="Leo P."/>
            <person name="Venkateswaran K."/>
        </authorList>
    </citation>
    <scope>NUCLEOTIDE SEQUENCE</scope>
    <source>
        <strain evidence="1">MNA-CCFEE 5261</strain>
    </source>
</reference>
<organism evidence="1 2">
    <name type="scientific">Naganishia cerealis</name>
    <dbReference type="NCBI Taxonomy" id="610337"/>
    <lineage>
        <taxon>Eukaryota</taxon>
        <taxon>Fungi</taxon>
        <taxon>Dikarya</taxon>
        <taxon>Basidiomycota</taxon>
        <taxon>Agaricomycotina</taxon>
        <taxon>Tremellomycetes</taxon>
        <taxon>Filobasidiales</taxon>
        <taxon>Filobasidiaceae</taxon>
        <taxon>Naganishia</taxon>
    </lineage>
</organism>
<dbReference type="EMBL" id="JASBWR010000064">
    <property type="protein sequence ID" value="KAJ9100258.1"/>
    <property type="molecule type" value="Genomic_DNA"/>
</dbReference>
<proteinExistence type="predicted"/>
<protein>
    <submittedName>
        <fullName evidence="1">Uncharacterized protein</fullName>
    </submittedName>
</protein>
<comment type="caution">
    <text evidence="1">The sequence shown here is derived from an EMBL/GenBank/DDBJ whole genome shotgun (WGS) entry which is preliminary data.</text>
</comment>